<dbReference type="RefSeq" id="WP_088647481.1">
    <property type="nucleotide sequence ID" value="NZ_MZMV01000096.1"/>
</dbReference>
<evidence type="ECO:0000313" key="2">
    <source>
        <dbReference type="Proteomes" id="UP000197174"/>
    </source>
</evidence>
<dbReference type="EMBL" id="MZMV01000096">
    <property type="protein sequence ID" value="OWU97546.1"/>
    <property type="molecule type" value="Genomic_DNA"/>
</dbReference>
<gene>
    <name evidence="1" type="ORF">B5D80_31115</name>
</gene>
<dbReference type="OrthoDB" id="4498779at2"/>
<dbReference type="Proteomes" id="UP000197174">
    <property type="component" value="Unassembled WGS sequence"/>
</dbReference>
<proteinExistence type="predicted"/>
<organism evidence="1 2">
    <name type="scientific">Micromonospora wenchangensis</name>
    <dbReference type="NCBI Taxonomy" id="1185415"/>
    <lineage>
        <taxon>Bacteria</taxon>
        <taxon>Bacillati</taxon>
        <taxon>Actinomycetota</taxon>
        <taxon>Actinomycetes</taxon>
        <taxon>Micromonosporales</taxon>
        <taxon>Micromonosporaceae</taxon>
        <taxon>Micromonospora</taxon>
    </lineage>
</organism>
<keyword evidence="2" id="KW-1185">Reference proteome</keyword>
<reference evidence="1 2" key="1">
    <citation type="submission" date="2017-03" db="EMBL/GenBank/DDBJ databases">
        <title>Whole genome sequence of Micromonospora wenchangensis, isolated from mangrove soil.</title>
        <authorList>
            <person name="Yang H."/>
        </authorList>
    </citation>
    <scope>NUCLEOTIDE SEQUENCE [LARGE SCALE GENOMIC DNA]</scope>
    <source>
        <strain evidence="1 2">CCTCC AA 2012002</strain>
    </source>
</reference>
<evidence type="ECO:0000313" key="1">
    <source>
        <dbReference type="EMBL" id="OWU97546.1"/>
    </source>
</evidence>
<protein>
    <submittedName>
        <fullName evidence="1">Uncharacterized protein</fullName>
    </submittedName>
</protein>
<sequence length="87" mass="9671">MSHLATWQGKPRIGIDHAAAASAWADRTGSPYARAYAADVAVRALTADNQNHQSKQALDREYAALQAALTDPHPSQSWWYFYDASFY</sequence>
<comment type="caution">
    <text evidence="1">The sequence shown here is derived from an EMBL/GenBank/DDBJ whole genome shotgun (WGS) entry which is preliminary data.</text>
</comment>
<accession>A0A246R9W3</accession>
<dbReference type="AlphaFoldDB" id="A0A246R9W3"/>
<name>A0A246R9W3_9ACTN</name>